<dbReference type="InterPro" id="IPR041588">
    <property type="entry name" value="Integrase_H2C2"/>
</dbReference>
<dbReference type="PANTHER" id="PTHR37984">
    <property type="entry name" value="PROTEIN CBG26694"/>
    <property type="match status" value="1"/>
</dbReference>
<dbReference type="GO" id="GO:0003676">
    <property type="term" value="F:nucleic acid binding"/>
    <property type="evidence" value="ECO:0007669"/>
    <property type="project" value="InterPro"/>
</dbReference>
<dbReference type="OMA" id="DIWIKSS"/>
<keyword evidence="4" id="KW-1185">Reference proteome</keyword>
<proteinExistence type="predicted"/>
<dbReference type="InterPro" id="IPR036397">
    <property type="entry name" value="RNaseH_sf"/>
</dbReference>
<evidence type="ECO:0000256" key="1">
    <source>
        <dbReference type="SAM" id="MobiDB-lite"/>
    </source>
</evidence>
<accession>A0A913XSJ1</accession>
<dbReference type="FunFam" id="3.30.420.10:FF:000063">
    <property type="entry name" value="Retrovirus-related Pol polyprotein from transposon 297-like Protein"/>
    <property type="match status" value="1"/>
</dbReference>
<dbReference type="OrthoDB" id="5978836at2759"/>
<dbReference type="AlphaFoldDB" id="A0A913XSJ1"/>
<dbReference type="Pfam" id="PF00665">
    <property type="entry name" value="rve"/>
    <property type="match status" value="1"/>
</dbReference>
<feature type="domain" description="Integrase catalytic" evidence="2">
    <location>
        <begin position="130"/>
        <end position="282"/>
    </location>
</feature>
<evidence type="ECO:0000313" key="4">
    <source>
        <dbReference type="Proteomes" id="UP000887567"/>
    </source>
</evidence>
<dbReference type="InterPro" id="IPR012337">
    <property type="entry name" value="RNaseH-like_sf"/>
</dbReference>
<dbReference type="Gene3D" id="3.30.420.10">
    <property type="entry name" value="Ribonuclease H-like superfamily/Ribonuclease H"/>
    <property type="match status" value="1"/>
</dbReference>
<dbReference type="EnsemblMetazoa" id="XM_021053392.1">
    <property type="protein sequence ID" value="XP_020909051.1"/>
    <property type="gene ID" value="LOC110247004"/>
</dbReference>
<organism evidence="3 4">
    <name type="scientific">Exaiptasia diaphana</name>
    <name type="common">Tropical sea anemone</name>
    <name type="synonym">Aiptasia pulchella</name>
    <dbReference type="NCBI Taxonomy" id="2652724"/>
    <lineage>
        <taxon>Eukaryota</taxon>
        <taxon>Metazoa</taxon>
        <taxon>Cnidaria</taxon>
        <taxon>Anthozoa</taxon>
        <taxon>Hexacorallia</taxon>
        <taxon>Actiniaria</taxon>
        <taxon>Aiptasiidae</taxon>
        <taxon>Exaiptasia</taxon>
    </lineage>
</organism>
<dbReference type="KEGG" id="epa:110247004"/>
<dbReference type="RefSeq" id="XP_020909051.1">
    <property type="nucleotide sequence ID" value="XM_021053392.1"/>
</dbReference>
<dbReference type="Gene3D" id="1.10.340.70">
    <property type="match status" value="1"/>
</dbReference>
<protein>
    <recommendedName>
        <fullName evidence="2">Integrase catalytic domain-containing protein</fullName>
    </recommendedName>
</protein>
<dbReference type="GO" id="GO:0015074">
    <property type="term" value="P:DNA integration"/>
    <property type="evidence" value="ECO:0007669"/>
    <property type="project" value="InterPro"/>
</dbReference>
<dbReference type="PANTHER" id="PTHR37984:SF5">
    <property type="entry name" value="PROTEIN NYNRIN-LIKE"/>
    <property type="match status" value="1"/>
</dbReference>
<dbReference type="Proteomes" id="UP000887567">
    <property type="component" value="Unplaced"/>
</dbReference>
<feature type="region of interest" description="Disordered" evidence="1">
    <location>
        <begin position="383"/>
        <end position="429"/>
    </location>
</feature>
<evidence type="ECO:0000313" key="3">
    <source>
        <dbReference type="EnsemblMetazoa" id="XP_020909051.1"/>
    </source>
</evidence>
<dbReference type="InterPro" id="IPR050951">
    <property type="entry name" value="Retrovirus_Pol_polyprotein"/>
</dbReference>
<reference evidence="3" key="1">
    <citation type="submission" date="2022-11" db="UniProtKB">
        <authorList>
            <consortium name="EnsemblMetazoa"/>
        </authorList>
    </citation>
    <scope>IDENTIFICATION</scope>
</reference>
<evidence type="ECO:0000259" key="2">
    <source>
        <dbReference type="PROSITE" id="PS50994"/>
    </source>
</evidence>
<dbReference type="SUPFAM" id="SSF53098">
    <property type="entry name" value="Ribonuclease H-like"/>
    <property type="match status" value="1"/>
</dbReference>
<dbReference type="PROSITE" id="PS50994">
    <property type="entry name" value="INTEGRASE"/>
    <property type="match status" value="1"/>
</dbReference>
<dbReference type="GeneID" id="110247004"/>
<name>A0A913XSJ1_EXADI</name>
<dbReference type="Pfam" id="PF17921">
    <property type="entry name" value="Integrase_H2C2"/>
    <property type="match status" value="1"/>
</dbReference>
<sequence>MSIITSEMIKKETAVNPVYSRVCQYTISGWPYVTDPSYFPFKSKQHELTVEQGCLLWGTRVVIPPYLQLQAVLNELQETHPGITKMKALARSYLWWLNIDKDIERTVQQGRVCQSMRSNPPEAPAHPWSYPTHPWSRIHIDFAGPVAGCMYLVVVHAYSKYPEIVKMTSITSQATVAVLREIFSRQRFPEMIVSDNGSQFTSEEFKKLCARNGVRHGTSAPYKPATNGQAERVVRVLKTDIQLANVTKGDTDIVIARYMLVYRNTPHTTTGESPGMLFMKRRLRTHLDLLSPSLRKHVEHKKSYTVDRTSQKSLRKFHVGDSVMTRNYARGDKWMHGIVIEVVGSRHYIVDLQGGNGRDIWIKSSCTTKEKVKILLNRNLQMPVSTSSGTSPTHMETNSATVSTTVSPEVQESTRSLQATPHTTNQIVQ</sequence>
<dbReference type="InterPro" id="IPR001584">
    <property type="entry name" value="Integrase_cat-core"/>
</dbReference>